<organism evidence="1 2">
    <name type="scientific">Hebeloma cylindrosporum</name>
    <dbReference type="NCBI Taxonomy" id="76867"/>
    <lineage>
        <taxon>Eukaryota</taxon>
        <taxon>Fungi</taxon>
        <taxon>Dikarya</taxon>
        <taxon>Basidiomycota</taxon>
        <taxon>Agaricomycotina</taxon>
        <taxon>Agaricomycetes</taxon>
        <taxon>Agaricomycetidae</taxon>
        <taxon>Agaricales</taxon>
        <taxon>Agaricineae</taxon>
        <taxon>Hymenogastraceae</taxon>
        <taxon>Hebeloma</taxon>
    </lineage>
</organism>
<dbReference type="HOGENOM" id="CLU_035624_0_0_1"/>
<evidence type="ECO:0000313" key="1">
    <source>
        <dbReference type="EMBL" id="KIM40540.1"/>
    </source>
</evidence>
<dbReference type="AlphaFoldDB" id="A0A0C3BV83"/>
<reference evidence="1 2" key="1">
    <citation type="submission" date="2014-04" db="EMBL/GenBank/DDBJ databases">
        <authorList>
            <consortium name="DOE Joint Genome Institute"/>
            <person name="Kuo A."/>
            <person name="Gay G."/>
            <person name="Dore J."/>
            <person name="Kohler A."/>
            <person name="Nagy L.G."/>
            <person name="Floudas D."/>
            <person name="Copeland A."/>
            <person name="Barry K.W."/>
            <person name="Cichocki N."/>
            <person name="Veneault-Fourrey C."/>
            <person name="LaButti K."/>
            <person name="Lindquist E.A."/>
            <person name="Lipzen A."/>
            <person name="Lundell T."/>
            <person name="Morin E."/>
            <person name="Murat C."/>
            <person name="Sun H."/>
            <person name="Tunlid A."/>
            <person name="Henrissat B."/>
            <person name="Grigoriev I.V."/>
            <person name="Hibbett D.S."/>
            <person name="Martin F."/>
            <person name="Nordberg H.P."/>
            <person name="Cantor M.N."/>
            <person name="Hua S.X."/>
        </authorList>
    </citation>
    <scope>NUCLEOTIDE SEQUENCE [LARGE SCALE GENOMIC DNA]</scope>
    <source>
        <strain evidence="2">h7</strain>
    </source>
</reference>
<dbReference type="Proteomes" id="UP000053424">
    <property type="component" value="Unassembled WGS sequence"/>
</dbReference>
<reference evidence="2" key="2">
    <citation type="submission" date="2015-01" db="EMBL/GenBank/DDBJ databases">
        <title>Evolutionary Origins and Diversification of the Mycorrhizal Mutualists.</title>
        <authorList>
            <consortium name="DOE Joint Genome Institute"/>
            <consortium name="Mycorrhizal Genomics Consortium"/>
            <person name="Kohler A."/>
            <person name="Kuo A."/>
            <person name="Nagy L.G."/>
            <person name="Floudas D."/>
            <person name="Copeland A."/>
            <person name="Barry K.W."/>
            <person name="Cichocki N."/>
            <person name="Veneault-Fourrey C."/>
            <person name="LaButti K."/>
            <person name="Lindquist E.A."/>
            <person name="Lipzen A."/>
            <person name="Lundell T."/>
            <person name="Morin E."/>
            <person name="Murat C."/>
            <person name="Riley R."/>
            <person name="Ohm R."/>
            <person name="Sun H."/>
            <person name="Tunlid A."/>
            <person name="Henrissat B."/>
            <person name="Grigoriev I.V."/>
            <person name="Hibbett D.S."/>
            <person name="Martin F."/>
        </authorList>
    </citation>
    <scope>NUCLEOTIDE SEQUENCE [LARGE SCALE GENOMIC DNA]</scope>
    <source>
        <strain evidence="2">h7</strain>
    </source>
</reference>
<evidence type="ECO:0000313" key="2">
    <source>
        <dbReference type="Proteomes" id="UP000053424"/>
    </source>
</evidence>
<name>A0A0C3BV83_HEBCY</name>
<keyword evidence="2" id="KW-1185">Reference proteome</keyword>
<proteinExistence type="predicted"/>
<dbReference type="OrthoDB" id="2977329at2759"/>
<gene>
    <name evidence="1" type="ORF">M413DRAFT_28355</name>
</gene>
<evidence type="ECO:0008006" key="3">
    <source>
        <dbReference type="Google" id="ProtNLM"/>
    </source>
</evidence>
<protein>
    <recommendedName>
        <fullName evidence="3">F-box domain-containing protein</fullName>
    </recommendedName>
</protein>
<dbReference type="EMBL" id="KN831782">
    <property type="protein sequence ID" value="KIM40540.1"/>
    <property type="molecule type" value="Genomic_DNA"/>
</dbReference>
<accession>A0A0C3BV83</accession>
<sequence length="283" mass="32358">MSDTALPLEVYELIVDSLAKKDVGLTSIRACSLVCRAFLPLARKHAFASIEINNPFAPEDRPSPSTESFGRGLDRNPEIGEYVHRVDYCITARDDINHIMSQFLRALVKLTKLKSLTIWHDSVKKIRWRTQDWPMRRVLLHLMQLPTLSHLKLHWIENFPVSDFIYGSSLKHLRVEDIDFAEEDIVPPFASPPPHDSVYLYEGHEWGLLDKTLTKKDAWLGLKAVSLTIKIFTHDAADKEEGLVDALNQLPNTQLQKLSKSGAFNFKFEVAEKWIDEGASKKR</sequence>